<comment type="caution">
    <text evidence="4">The sequence shown here is derived from an EMBL/GenBank/DDBJ whole genome shotgun (WGS) entry which is preliminary data.</text>
</comment>
<evidence type="ECO:0000256" key="1">
    <source>
        <dbReference type="ARBA" id="ARBA00022528"/>
    </source>
</evidence>
<evidence type="ECO:0000313" key="5">
    <source>
        <dbReference type="Proteomes" id="UP000886520"/>
    </source>
</evidence>
<dbReference type="OrthoDB" id="1718443at2759"/>
<dbReference type="InterPro" id="IPR010285">
    <property type="entry name" value="DNA_helicase_pif1-like_DEAD"/>
</dbReference>
<keyword evidence="2" id="KW-0347">Helicase</keyword>
<dbReference type="Gene3D" id="3.40.50.300">
    <property type="entry name" value="P-loop containing nucleotide triphosphate hydrolases"/>
    <property type="match status" value="1"/>
</dbReference>
<keyword evidence="2" id="KW-0234">DNA repair</keyword>
<gene>
    <name evidence="4" type="ORF">GOP47_0020405</name>
</gene>
<name>A0A9D4Z9F9_ADICA</name>
<proteinExistence type="inferred from homology"/>
<reference evidence="4" key="1">
    <citation type="submission" date="2021-01" db="EMBL/GenBank/DDBJ databases">
        <title>Adiantum capillus-veneris genome.</title>
        <authorList>
            <person name="Fang Y."/>
            <person name="Liao Q."/>
        </authorList>
    </citation>
    <scope>NUCLEOTIDE SEQUENCE</scope>
    <source>
        <strain evidence="4">H3</strain>
        <tissue evidence="4">Leaf</tissue>
    </source>
</reference>
<protein>
    <recommendedName>
        <fullName evidence="2">ATP-dependent DNA helicase</fullName>
        <ecNumber evidence="2">5.6.2.3</ecNumber>
    </recommendedName>
</protein>
<organism evidence="4 5">
    <name type="scientific">Adiantum capillus-veneris</name>
    <name type="common">Maidenhair fern</name>
    <dbReference type="NCBI Taxonomy" id="13818"/>
    <lineage>
        <taxon>Eukaryota</taxon>
        <taxon>Viridiplantae</taxon>
        <taxon>Streptophyta</taxon>
        <taxon>Embryophyta</taxon>
        <taxon>Tracheophyta</taxon>
        <taxon>Polypodiopsida</taxon>
        <taxon>Polypodiidae</taxon>
        <taxon>Polypodiales</taxon>
        <taxon>Pteridineae</taxon>
        <taxon>Pteridaceae</taxon>
        <taxon>Vittarioideae</taxon>
        <taxon>Adiantum</taxon>
    </lineage>
</organism>
<dbReference type="SUPFAM" id="SSF52540">
    <property type="entry name" value="P-loop containing nucleoside triphosphate hydrolases"/>
    <property type="match status" value="1"/>
</dbReference>
<evidence type="ECO:0000256" key="2">
    <source>
        <dbReference type="RuleBase" id="RU363044"/>
    </source>
</evidence>
<dbReference type="GO" id="GO:0016787">
    <property type="term" value="F:hydrolase activity"/>
    <property type="evidence" value="ECO:0007669"/>
    <property type="project" value="UniProtKB-KW"/>
</dbReference>
<dbReference type="EC" id="5.6.2.3" evidence="2"/>
<keyword evidence="2" id="KW-0233">DNA recombination</keyword>
<dbReference type="EMBL" id="JABFUD020000019">
    <property type="protein sequence ID" value="KAI5065710.1"/>
    <property type="molecule type" value="Genomic_DNA"/>
</dbReference>
<keyword evidence="1" id="KW-0150">Chloroplast</keyword>
<keyword evidence="2" id="KW-0378">Hydrolase</keyword>
<keyword evidence="2" id="KW-0067">ATP-binding</keyword>
<comment type="cofactor">
    <cofactor evidence="2">
        <name>Mg(2+)</name>
        <dbReference type="ChEBI" id="CHEBI:18420"/>
    </cofactor>
</comment>
<dbReference type="GO" id="GO:0000723">
    <property type="term" value="P:telomere maintenance"/>
    <property type="evidence" value="ECO:0007669"/>
    <property type="project" value="InterPro"/>
</dbReference>
<keyword evidence="2" id="KW-0547">Nucleotide-binding</keyword>
<dbReference type="Proteomes" id="UP000886520">
    <property type="component" value="Chromosome 19"/>
</dbReference>
<dbReference type="AlphaFoldDB" id="A0A9D4Z9F9"/>
<dbReference type="GO" id="GO:0043139">
    <property type="term" value="F:5'-3' DNA helicase activity"/>
    <property type="evidence" value="ECO:0007669"/>
    <property type="project" value="UniProtKB-EC"/>
</dbReference>
<comment type="catalytic activity">
    <reaction evidence="2">
        <text>ATP + H2O = ADP + phosphate + H(+)</text>
        <dbReference type="Rhea" id="RHEA:13065"/>
        <dbReference type="ChEBI" id="CHEBI:15377"/>
        <dbReference type="ChEBI" id="CHEBI:15378"/>
        <dbReference type="ChEBI" id="CHEBI:30616"/>
        <dbReference type="ChEBI" id="CHEBI:43474"/>
        <dbReference type="ChEBI" id="CHEBI:456216"/>
        <dbReference type="EC" id="5.6.2.3"/>
    </reaction>
</comment>
<evidence type="ECO:0000259" key="3">
    <source>
        <dbReference type="Pfam" id="PF05970"/>
    </source>
</evidence>
<keyword evidence="5" id="KW-1185">Reference proteome</keyword>
<evidence type="ECO:0000313" key="4">
    <source>
        <dbReference type="EMBL" id="KAI5065710.1"/>
    </source>
</evidence>
<feature type="domain" description="DNA helicase Pif1-like DEAD-box helicase" evidence="3">
    <location>
        <begin position="72"/>
        <end position="131"/>
    </location>
</feature>
<dbReference type="PANTHER" id="PTHR10492">
    <property type="match status" value="1"/>
</dbReference>
<accession>A0A9D4Z9F9</accession>
<dbReference type="GO" id="GO:0006281">
    <property type="term" value="P:DNA repair"/>
    <property type="evidence" value="ECO:0007669"/>
    <property type="project" value="UniProtKB-KW"/>
</dbReference>
<dbReference type="InterPro" id="IPR027417">
    <property type="entry name" value="P-loop_NTPase"/>
</dbReference>
<dbReference type="Pfam" id="PF05970">
    <property type="entry name" value="PIF1"/>
    <property type="match status" value="1"/>
</dbReference>
<keyword evidence="2" id="KW-0227">DNA damage</keyword>
<keyword evidence="1" id="KW-0934">Plastid</keyword>
<dbReference type="GO" id="GO:0005524">
    <property type="term" value="F:ATP binding"/>
    <property type="evidence" value="ECO:0007669"/>
    <property type="project" value="UniProtKB-KW"/>
</dbReference>
<sequence length="188" mass="21508">QMYHDCDFAKDLALLQVEEILQQYEKHLCEFQGIPIPNMLARTRLQNGLLLEEVMFDTTEHALVNVDMERTLNECQRRAYDTVLNAVDHGAGGIFFLDGPGGSKKTYLYNCLLSHLRGCGMIALACTSLGTGEVIALFVHDVCSQYLGARVGWYLMGHGNQRWMISWWQHCYYSWQPSAFVPHFFMFG</sequence>
<dbReference type="PANTHER" id="PTHR10492:SF57">
    <property type="entry name" value="ATP-DEPENDENT DNA HELICASE"/>
    <property type="match status" value="1"/>
</dbReference>
<feature type="non-terminal residue" evidence="4">
    <location>
        <position position="1"/>
    </location>
</feature>
<dbReference type="GO" id="GO:0006310">
    <property type="term" value="P:DNA recombination"/>
    <property type="evidence" value="ECO:0007669"/>
    <property type="project" value="UniProtKB-KW"/>
</dbReference>
<comment type="similarity">
    <text evidence="2">Belongs to the helicase family.</text>
</comment>